<feature type="region of interest" description="Disordered" evidence="13">
    <location>
        <begin position="736"/>
        <end position="755"/>
    </location>
</feature>
<feature type="compositionally biased region" description="Basic residues" evidence="13">
    <location>
        <begin position="808"/>
        <end position="823"/>
    </location>
</feature>
<dbReference type="AlphaFoldDB" id="A0A087SMQ1"/>
<dbReference type="SMART" id="SM00239">
    <property type="entry name" value="C2"/>
    <property type="match status" value="2"/>
</dbReference>
<feature type="coiled-coil region" evidence="12">
    <location>
        <begin position="121"/>
        <end position="239"/>
    </location>
</feature>
<evidence type="ECO:0000256" key="13">
    <source>
        <dbReference type="SAM" id="MobiDB-lite"/>
    </source>
</evidence>
<dbReference type="PROSITE" id="PS51847">
    <property type="entry name" value="SMP"/>
    <property type="match status" value="1"/>
</dbReference>
<feature type="region of interest" description="Disordered" evidence="13">
    <location>
        <begin position="33"/>
        <end position="64"/>
    </location>
</feature>
<dbReference type="GO" id="GO:0008289">
    <property type="term" value="F:lipid binding"/>
    <property type="evidence" value="ECO:0007669"/>
    <property type="project" value="UniProtKB-KW"/>
</dbReference>
<dbReference type="OrthoDB" id="67700at2759"/>
<dbReference type="InterPro" id="IPR031468">
    <property type="entry name" value="SMP_LBD"/>
</dbReference>
<comment type="similarity">
    <text evidence="2">Belongs to the synaptotagmin family.</text>
</comment>
<feature type="compositionally biased region" description="Basic and acidic residues" evidence="13">
    <location>
        <begin position="746"/>
        <end position="755"/>
    </location>
</feature>
<keyword evidence="5" id="KW-0479">Metal-binding</keyword>
<evidence type="ECO:0000259" key="14">
    <source>
        <dbReference type="PROSITE" id="PS50004"/>
    </source>
</evidence>
<evidence type="ECO:0000256" key="3">
    <source>
        <dbReference type="ARBA" id="ARBA00022448"/>
    </source>
</evidence>
<dbReference type="KEGG" id="apro:F751_1141"/>
<evidence type="ECO:0000256" key="4">
    <source>
        <dbReference type="ARBA" id="ARBA00022692"/>
    </source>
</evidence>
<proteinExistence type="inferred from homology"/>
<evidence type="ECO:0000256" key="12">
    <source>
        <dbReference type="SAM" id="Coils"/>
    </source>
</evidence>
<evidence type="ECO:0000313" key="16">
    <source>
        <dbReference type="EMBL" id="KFM27005.1"/>
    </source>
</evidence>
<dbReference type="InterPro" id="IPR045050">
    <property type="entry name" value="Synaptotagmin_plant"/>
</dbReference>
<keyword evidence="7" id="KW-0106">Calcium</keyword>
<dbReference type="CDD" id="cd00030">
    <property type="entry name" value="C2"/>
    <property type="match status" value="1"/>
</dbReference>
<dbReference type="GO" id="GO:0016020">
    <property type="term" value="C:membrane"/>
    <property type="evidence" value="ECO:0007669"/>
    <property type="project" value="UniProtKB-SubCell"/>
</dbReference>
<evidence type="ECO:0000256" key="11">
    <source>
        <dbReference type="ARBA" id="ARBA00023136"/>
    </source>
</evidence>
<keyword evidence="11" id="KW-0472">Membrane</keyword>
<feature type="region of interest" description="Disordered" evidence="13">
    <location>
        <begin position="258"/>
        <end position="321"/>
    </location>
</feature>
<dbReference type="Gene3D" id="2.60.40.150">
    <property type="entry name" value="C2 domain"/>
    <property type="match status" value="2"/>
</dbReference>
<evidence type="ECO:0000256" key="10">
    <source>
        <dbReference type="ARBA" id="ARBA00023121"/>
    </source>
</evidence>
<keyword evidence="17" id="KW-1185">Reference proteome</keyword>
<dbReference type="SUPFAM" id="SSF49562">
    <property type="entry name" value="C2 domain (Calcium/lipid-binding domain, CaLB)"/>
    <property type="match status" value="1"/>
</dbReference>
<dbReference type="GO" id="GO:0046872">
    <property type="term" value="F:metal ion binding"/>
    <property type="evidence" value="ECO:0007669"/>
    <property type="project" value="UniProtKB-KW"/>
</dbReference>
<dbReference type="GO" id="GO:0005783">
    <property type="term" value="C:endoplasmic reticulum"/>
    <property type="evidence" value="ECO:0007669"/>
    <property type="project" value="TreeGrafter"/>
</dbReference>
<keyword evidence="12" id="KW-0175">Coiled coil</keyword>
<dbReference type="InterPro" id="IPR000008">
    <property type="entry name" value="C2_dom"/>
</dbReference>
<evidence type="ECO:0000256" key="2">
    <source>
        <dbReference type="ARBA" id="ARBA00006996"/>
    </source>
</evidence>
<evidence type="ECO:0000259" key="15">
    <source>
        <dbReference type="PROSITE" id="PS51847"/>
    </source>
</evidence>
<protein>
    <submittedName>
        <fullName evidence="16">Extended synaptotagmin-3</fullName>
    </submittedName>
</protein>
<evidence type="ECO:0000313" key="17">
    <source>
        <dbReference type="Proteomes" id="UP000028924"/>
    </source>
</evidence>
<dbReference type="Pfam" id="PF00168">
    <property type="entry name" value="C2"/>
    <property type="match status" value="2"/>
</dbReference>
<keyword evidence="10" id="KW-0446">Lipid-binding</keyword>
<organism evidence="16 17">
    <name type="scientific">Auxenochlorella protothecoides</name>
    <name type="common">Green microalga</name>
    <name type="synonym">Chlorella protothecoides</name>
    <dbReference type="NCBI Taxonomy" id="3075"/>
    <lineage>
        <taxon>Eukaryota</taxon>
        <taxon>Viridiplantae</taxon>
        <taxon>Chlorophyta</taxon>
        <taxon>core chlorophytes</taxon>
        <taxon>Trebouxiophyceae</taxon>
        <taxon>Chlorellales</taxon>
        <taxon>Chlorellaceae</taxon>
        <taxon>Auxenochlorella</taxon>
    </lineage>
</organism>
<dbReference type="Proteomes" id="UP000028924">
    <property type="component" value="Unassembled WGS sequence"/>
</dbReference>
<accession>A0A087SMQ1</accession>
<feature type="domain" description="SMP-LTD" evidence="15">
    <location>
        <begin position="444"/>
        <end position="634"/>
    </location>
</feature>
<keyword evidence="8" id="KW-1133">Transmembrane helix</keyword>
<feature type="region of interest" description="Disordered" evidence="13">
    <location>
        <begin position="769"/>
        <end position="863"/>
    </location>
</feature>
<dbReference type="eggNOG" id="KOG1012">
    <property type="taxonomic scope" value="Eukaryota"/>
</dbReference>
<evidence type="ECO:0000256" key="5">
    <source>
        <dbReference type="ARBA" id="ARBA00022723"/>
    </source>
</evidence>
<gene>
    <name evidence="16" type="ORF">F751_1141</name>
</gene>
<dbReference type="CDD" id="cd21677">
    <property type="entry name" value="SMP_SYT"/>
    <property type="match status" value="1"/>
</dbReference>
<evidence type="ECO:0000256" key="9">
    <source>
        <dbReference type="ARBA" id="ARBA00023055"/>
    </source>
</evidence>
<sequence length="1100" mass="117796">MARSKPTQCLTGASTSQAARSCARQLVSRQAHAALPSAASSQAGSVAGDNPHQPADGVASSRSRRADFADLQAHIAELTEERFALQRGLAQQAQQAATVTAEHESMVQAFNQQARKGGAVVEALQHEVSALREQLAEAMAREESLAQHRDALTHAATAAQERAQDLAMEVVALEESLLQHKSATLKQGVEEGAAAGTAARLQTQLMSSERQRHDLEEDLRSLREENAALKDQLRAAFAAKDEGVAEKQAVGVASRSAAGAGAAHETDHAGILSAPDPPVPETGEAETARTTWDPLAPRAPAPAPTHGPGPPPGLPRPEPELRQGSAALPAALELLLPRYTLVQAEEGGLMESEAVLETVQSIQGLLTSLGARQGELLAALRRKEIGGLITSRFIGITPDSSLTRLDVSADDQDNFDVVETEGKPVGGKEVALLGDLSRWLEDPDHRRVQFITSILGLLWPTLSSAVYKEVLVQAKQPLEDACKMTNGLVASLAITKLDLGTIPPRLDSFKTMHSESDELILEAPLFWGSDLKAAVSAVLKVGKFGLIEVPVEIANVQIKALARITIKPLVETLPCFGGITLSLMEAPHVDLDVHLAGSADLLALPLVPEAVKLAIKIFAGQMLVYPNEISVPIMENFGVVNGKNLKSSWFDKVDPFVKVEVREGKGLQTTTIDNNSHPEWNETMLFVVDDPLKQSVKICVMDEDVMSSDVVGVAEVPLKGAEFMLQAGRSVRATIPIREPPPQDDAVMHPEAAPDAHEVARDLKGENATDAQAAGAVVEVGPSSETSTPRESGDTGASGGGTPEKKEKKISKLLRKLKLKKGPSHHEEDTASSNVTTHAKHSPASKKKEGHRKKHGKDAQGEVTGHLTLEFKFTPFRGAATVTDGLEEPKRVAPRQAGPGCGGRGMARGGVRGRAAGGGQCTRQSADECPEPLHDPPGHPTSSQVSRSTTKRPRAEDRGLLSLDLKRCIALEEEADTFVQLTLHDPTRGSSSDTVYKTPVVLEEQNPQYRFKTDFVNVSAMSTLTLTVFQRPSFTASTMGKIPFVHKAKAKQMGYVQIKARNVVDEERISGKWALQEAQTGEMDLAISWHAIDVEDFGDL</sequence>
<reference evidence="16 17" key="1">
    <citation type="journal article" date="2014" name="BMC Genomics">
        <title>Oil accumulation mechanisms of the oleaginous microalga Chlorella protothecoides revealed through its genome, transcriptomes, and proteomes.</title>
        <authorList>
            <person name="Gao C."/>
            <person name="Wang Y."/>
            <person name="Shen Y."/>
            <person name="Yan D."/>
            <person name="He X."/>
            <person name="Dai J."/>
            <person name="Wu Q."/>
        </authorList>
    </citation>
    <scope>NUCLEOTIDE SEQUENCE [LARGE SCALE GENOMIC DNA]</scope>
    <source>
        <strain evidence="16 17">0710</strain>
    </source>
</reference>
<comment type="subcellular location">
    <subcellularLocation>
        <location evidence="1">Membrane</location>
        <topology evidence="1">Single-pass membrane protein</topology>
    </subcellularLocation>
</comment>
<keyword evidence="9" id="KW-0445">Lipid transport</keyword>
<feature type="region of interest" description="Disordered" evidence="13">
    <location>
        <begin position="884"/>
        <end position="957"/>
    </location>
</feature>
<keyword evidence="6" id="KW-0677">Repeat</keyword>
<evidence type="ECO:0000256" key="7">
    <source>
        <dbReference type="ARBA" id="ARBA00022837"/>
    </source>
</evidence>
<dbReference type="GeneID" id="23612532"/>
<feature type="compositionally biased region" description="Low complexity" evidence="13">
    <location>
        <begin position="37"/>
        <end position="48"/>
    </location>
</feature>
<keyword evidence="3" id="KW-0813">Transport</keyword>
<evidence type="ECO:0000256" key="1">
    <source>
        <dbReference type="ARBA" id="ARBA00004167"/>
    </source>
</evidence>
<feature type="domain" description="C2" evidence="14">
    <location>
        <begin position="616"/>
        <end position="731"/>
    </location>
</feature>
<feature type="compositionally biased region" description="Basic residues" evidence="13">
    <location>
        <begin position="838"/>
        <end position="856"/>
    </location>
</feature>
<dbReference type="PANTHER" id="PTHR10774:SF190">
    <property type="entry name" value="C2 CALCIUM_LIPID-BINDING ENDONUCLEASE_EXONUCLEASE_PHOSPHATASE-RELATED"/>
    <property type="match status" value="1"/>
</dbReference>
<dbReference type="InterPro" id="IPR039010">
    <property type="entry name" value="Synaptotagmin_SMP"/>
</dbReference>
<dbReference type="EMBL" id="KL662140">
    <property type="protein sequence ID" value="KFM27005.1"/>
    <property type="molecule type" value="Genomic_DNA"/>
</dbReference>
<dbReference type="GO" id="GO:0006869">
    <property type="term" value="P:lipid transport"/>
    <property type="evidence" value="ECO:0007669"/>
    <property type="project" value="UniProtKB-KW"/>
</dbReference>
<dbReference type="RefSeq" id="XP_011399961.1">
    <property type="nucleotide sequence ID" value="XM_011401659.1"/>
</dbReference>
<feature type="compositionally biased region" description="Gly residues" evidence="13">
    <location>
        <begin position="899"/>
        <end position="920"/>
    </location>
</feature>
<dbReference type="Pfam" id="PF17047">
    <property type="entry name" value="SMP_LBD"/>
    <property type="match status" value="1"/>
</dbReference>
<dbReference type="InterPro" id="IPR035892">
    <property type="entry name" value="C2_domain_sf"/>
</dbReference>
<keyword evidence="4" id="KW-0812">Transmembrane</keyword>
<dbReference type="PROSITE" id="PS50004">
    <property type="entry name" value="C2"/>
    <property type="match status" value="1"/>
</dbReference>
<name>A0A087SMQ1_AUXPR</name>
<evidence type="ECO:0000256" key="8">
    <source>
        <dbReference type="ARBA" id="ARBA00022989"/>
    </source>
</evidence>
<evidence type="ECO:0000256" key="6">
    <source>
        <dbReference type="ARBA" id="ARBA00022737"/>
    </source>
</evidence>
<dbReference type="PANTHER" id="PTHR10774">
    <property type="entry name" value="EXTENDED SYNAPTOTAGMIN-RELATED"/>
    <property type="match status" value="1"/>
</dbReference>
<feature type="compositionally biased region" description="Pro residues" evidence="13">
    <location>
        <begin position="297"/>
        <end position="316"/>
    </location>
</feature>